<feature type="domain" description="ABC transporter" evidence="15">
    <location>
        <begin position="565"/>
        <end position="789"/>
    </location>
</feature>
<feature type="compositionally biased region" description="Basic and acidic residues" evidence="13">
    <location>
        <begin position="562"/>
        <end position="574"/>
    </location>
</feature>
<dbReference type="EC" id="7.6.2.2" evidence="3"/>
<keyword evidence="8" id="KW-0067">ATP-binding</keyword>
<dbReference type="Pfam" id="PF00005">
    <property type="entry name" value="ABC_tran"/>
    <property type="match status" value="2"/>
</dbReference>
<evidence type="ECO:0000259" key="15">
    <source>
        <dbReference type="PROSITE" id="PS50893"/>
    </source>
</evidence>
<organism evidence="17 18">
    <name type="scientific">Geodia barretti</name>
    <name type="common">Barrett's horny sponge</name>
    <dbReference type="NCBI Taxonomy" id="519541"/>
    <lineage>
        <taxon>Eukaryota</taxon>
        <taxon>Metazoa</taxon>
        <taxon>Porifera</taxon>
        <taxon>Demospongiae</taxon>
        <taxon>Heteroscleromorpha</taxon>
        <taxon>Tetractinellida</taxon>
        <taxon>Astrophorina</taxon>
        <taxon>Geodiidae</taxon>
        <taxon>Geodia</taxon>
    </lineage>
</organism>
<evidence type="ECO:0000256" key="11">
    <source>
        <dbReference type="ARBA" id="ARBA00023136"/>
    </source>
</evidence>
<feature type="domain" description="ABC transmembrane type-1" evidence="16">
    <location>
        <begin position="223"/>
        <end position="492"/>
    </location>
</feature>
<dbReference type="SMART" id="SM00382">
    <property type="entry name" value="AAA"/>
    <property type="match status" value="2"/>
</dbReference>
<evidence type="ECO:0000313" key="17">
    <source>
        <dbReference type="EMBL" id="CAI8012844.1"/>
    </source>
</evidence>
<feature type="transmembrane region" description="Helical" evidence="14">
    <location>
        <begin position="1025"/>
        <end position="1044"/>
    </location>
</feature>
<evidence type="ECO:0000256" key="14">
    <source>
        <dbReference type="SAM" id="Phobius"/>
    </source>
</evidence>
<feature type="domain" description="ABC transporter" evidence="15">
    <location>
        <begin position="1232"/>
        <end position="1465"/>
    </location>
</feature>
<dbReference type="InterPro" id="IPR050173">
    <property type="entry name" value="ABC_transporter_C-like"/>
</dbReference>
<sequence length="1468" mass="161525">SEDEEEEEEEVREEQPLIYRGHGSTYGALYSARDNTDSELSHVNAYEDRANPVSLLFFLWVWPLLRRGAVGGLESTTDLPPLPKTLQTSLIREKFRKVLVRRGSVATASTNVDVNVSVSGQQGTEGWSTGGASFLDSEVAMRSIARTTPLPSTTPPLTSTDSSTDYTGPGPSVDGAKFRKTGSQTDGRTAKQSTSLLFLFSAANRAFGWHYYPLGLIKFTTDLLGFAGPLLLYQLVSFIENKQEPMYYGYLFALGLMCSTLVTAILTSHFNYQVNKVGLKVRAALITEVYRKSLSISLSTMSRYSTGQVVNFMSTDTDRIVNFCQSFHQFWSLPFQIAISLYLLYQQVGLAFLAGVAFCILLIPVNRWLAVKIGQLSTRMMADKDNRVKVISEVLTGIRVIKFYAWEKHFSSKIFELRGRELKSLKGRKYLDALCVYFWATTPVLISILTFTTYVALGNHLTAAKVFTSVALFNVLISPLNAFPWVINGLMEAWVSVKRVQLFLQLEEIDWARYYCLDYGHYGGHRADSVKSNAAAAAMCINDASFSWRNSAGEEEEGGSGENRESGEDGEERRVKRTWTLTKVNLTVPRGKLVGVTGRVGSGKSSLLAAITAEMIRLQGQVFIDNLVDGFGLVTQEAWIQQATVKSNILFGREMKPAFYLQVVNACALQEDLRILPAGDETEVGENGVTLSGGQKTRLSLARAVYQDKSVYLLDDPLAAVDAYVARHLYTHCIMGLMGHKTRILCTHHHRFLRDADWVVVMEGGRVDQVHSGPPGTVLPWLETQQQEMAPGAEKLGGGGSGEEEEEEGEDKKPLEATLDVCAPEAGGGPVCEDSGSGTAGGSKETALVQEEEKEVGVVALSVYLTYWAAVGSLLAPAIFIALFLMQASKNVSDWWLAYWISHTHRHPGSNLTLSSSLLLSPATLGTLLDDGSASGDGNATVLREAADSLIFYLGIYGGLAAANSVFTLFRAFLYAYGGVCAAKVLHKKLFHSILRAPTAFFDVTPIGRIVNRFSSDIYSIDDSLPFIMNILLAQVYGLLGTLAVTCYGLPWFSLLLLPLAVLYYYIQRFYRRTSRELKRLSSVTLSPVYAHFSETLAGLWTIRALRATVRFIQENQDRLDVNQRANYGSYAVAQWLGLYLQLLGVAMVAGVSFLAVLEHHFSSVDPGLVGLAISYALSVTGLLSGAVTSFTETEKQMVSVERAMQYISGAPAEKDSGTTQPPPGWPSAGRVEFHNVTLSYRSDHPLALDHVSFVAKPGEKIGVVGRTGAGKSSLLQALFRMVDISSGSITVDGVDTASLPLERLRSVMAVIPQDPFLFSGTIRENLDPCNQYSDHELWSVLDRCHLRSTVSNMGGLQLEVEERGRLFSVGQRQLVCLARALLRRSKVICIDEATANVDLQTDAHIQSTISQEFRESTVLTIAHRIKTVLQCDQVLVMEQGRVREFGPPSSLLQQPGSYFLAIYSEHW</sequence>
<evidence type="ECO:0000256" key="7">
    <source>
        <dbReference type="ARBA" id="ARBA00022741"/>
    </source>
</evidence>
<dbReference type="InterPro" id="IPR027417">
    <property type="entry name" value="P-loop_NTPase"/>
</dbReference>
<evidence type="ECO:0000256" key="3">
    <source>
        <dbReference type="ARBA" id="ARBA00012191"/>
    </source>
</evidence>
<dbReference type="CDD" id="cd18598">
    <property type="entry name" value="ABC_6TM_MRP7_D1_like"/>
    <property type="match status" value="1"/>
</dbReference>
<dbReference type="InterPro" id="IPR011527">
    <property type="entry name" value="ABC1_TM_dom"/>
</dbReference>
<dbReference type="PROSITE" id="PS00211">
    <property type="entry name" value="ABC_TRANSPORTER_1"/>
    <property type="match status" value="2"/>
</dbReference>
<dbReference type="FunFam" id="3.40.50.300:FF:000163">
    <property type="entry name" value="Multidrug resistance-associated protein member 4"/>
    <property type="match status" value="1"/>
</dbReference>
<evidence type="ECO:0000259" key="16">
    <source>
        <dbReference type="PROSITE" id="PS50929"/>
    </source>
</evidence>
<feature type="region of interest" description="Disordered" evidence="13">
    <location>
        <begin position="792"/>
        <end position="814"/>
    </location>
</feature>
<feature type="compositionally biased region" description="Low complexity" evidence="13">
    <location>
        <begin position="147"/>
        <end position="165"/>
    </location>
</feature>
<dbReference type="PANTHER" id="PTHR24223:SF330">
    <property type="entry name" value="ATP-BINDING CASSETTE SUB-FAMILY C MEMBER 10"/>
    <property type="match status" value="1"/>
</dbReference>
<evidence type="ECO:0000256" key="10">
    <source>
        <dbReference type="ARBA" id="ARBA00022989"/>
    </source>
</evidence>
<feature type="transmembrane region" description="Helical" evidence="14">
    <location>
        <begin position="469"/>
        <end position="491"/>
    </location>
</feature>
<dbReference type="InterPro" id="IPR017871">
    <property type="entry name" value="ABC_transporter-like_CS"/>
</dbReference>
<dbReference type="InterPro" id="IPR003593">
    <property type="entry name" value="AAA+_ATPase"/>
</dbReference>
<keyword evidence="7" id="KW-0547">Nucleotide-binding</keyword>
<evidence type="ECO:0000256" key="5">
    <source>
        <dbReference type="ARBA" id="ARBA00022692"/>
    </source>
</evidence>
<dbReference type="Gene3D" id="3.40.50.300">
    <property type="entry name" value="P-loop containing nucleotide triphosphate hydrolases"/>
    <property type="match status" value="2"/>
</dbReference>
<dbReference type="GO" id="GO:0016020">
    <property type="term" value="C:membrane"/>
    <property type="evidence" value="ECO:0007669"/>
    <property type="project" value="UniProtKB-SubCell"/>
</dbReference>
<evidence type="ECO:0000256" key="4">
    <source>
        <dbReference type="ARBA" id="ARBA00022448"/>
    </source>
</evidence>
<reference evidence="17" key="1">
    <citation type="submission" date="2023-03" db="EMBL/GenBank/DDBJ databases">
        <authorList>
            <person name="Steffen K."/>
            <person name="Cardenas P."/>
        </authorList>
    </citation>
    <scope>NUCLEOTIDE SEQUENCE</scope>
</reference>
<keyword evidence="10 14" id="KW-1133">Transmembrane helix</keyword>
<evidence type="ECO:0000256" key="2">
    <source>
        <dbReference type="ARBA" id="ARBA00009726"/>
    </source>
</evidence>
<dbReference type="Proteomes" id="UP001174909">
    <property type="component" value="Unassembled WGS sequence"/>
</dbReference>
<evidence type="ECO:0000256" key="8">
    <source>
        <dbReference type="ARBA" id="ARBA00022840"/>
    </source>
</evidence>
<evidence type="ECO:0000256" key="13">
    <source>
        <dbReference type="SAM" id="MobiDB-lite"/>
    </source>
</evidence>
<keyword evidence="4" id="KW-0813">Transport</keyword>
<feature type="non-terminal residue" evidence="17">
    <location>
        <position position="1468"/>
    </location>
</feature>
<dbReference type="GO" id="GO:0008559">
    <property type="term" value="F:ABC-type xenobiotic transporter activity"/>
    <property type="evidence" value="ECO:0007669"/>
    <property type="project" value="UniProtKB-EC"/>
</dbReference>
<feature type="transmembrane region" description="Helical" evidence="14">
    <location>
        <begin position="430"/>
        <end position="457"/>
    </location>
</feature>
<evidence type="ECO:0000313" key="18">
    <source>
        <dbReference type="Proteomes" id="UP001174909"/>
    </source>
</evidence>
<accession>A0AA35RKM7</accession>
<dbReference type="CDD" id="cd18605">
    <property type="entry name" value="ABC_6TM_MRP7_D2_like"/>
    <property type="match status" value="1"/>
</dbReference>
<dbReference type="FunFam" id="1.20.1560.10:FF:000037">
    <property type="entry name" value="ATP-binding cassette subfamily C member 10"/>
    <property type="match status" value="1"/>
</dbReference>
<dbReference type="SUPFAM" id="SSF52540">
    <property type="entry name" value="P-loop containing nucleoside triphosphate hydrolases"/>
    <property type="match status" value="2"/>
</dbReference>
<dbReference type="CDD" id="cd03250">
    <property type="entry name" value="ABCC_MRP_domain1"/>
    <property type="match status" value="1"/>
</dbReference>
<comment type="subcellular location">
    <subcellularLocation>
        <location evidence="1">Membrane</location>
        <topology evidence="1">Multi-pass membrane protein</topology>
    </subcellularLocation>
</comment>
<evidence type="ECO:0000256" key="6">
    <source>
        <dbReference type="ARBA" id="ARBA00022737"/>
    </source>
</evidence>
<feature type="transmembrane region" description="Helical" evidence="14">
    <location>
        <begin position="1169"/>
        <end position="1188"/>
    </location>
</feature>
<evidence type="ECO:0000256" key="12">
    <source>
        <dbReference type="ARBA" id="ARBA00034018"/>
    </source>
</evidence>
<dbReference type="InterPro" id="IPR036640">
    <property type="entry name" value="ABC1_TM_sf"/>
</dbReference>
<dbReference type="GO" id="GO:0016887">
    <property type="term" value="F:ATP hydrolysis activity"/>
    <property type="evidence" value="ECO:0007669"/>
    <property type="project" value="InterPro"/>
</dbReference>
<keyword evidence="11 14" id="KW-0472">Membrane</keyword>
<comment type="catalytic activity">
    <reaction evidence="12">
        <text>ATP + H2O + xenobioticSide 1 = ADP + phosphate + xenobioticSide 2.</text>
        <dbReference type="EC" id="7.6.2.2"/>
    </reaction>
</comment>
<feature type="transmembrane region" description="Helical" evidence="14">
    <location>
        <begin position="1050"/>
        <end position="1067"/>
    </location>
</feature>
<comment type="caution">
    <text evidence="17">The sequence shown here is derived from an EMBL/GenBank/DDBJ whole genome shotgun (WGS) entry which is preliminary data.</text>
</comment>
<feature type="transmembrane region" description="Helical" evidence="14">
    <location>
        <begin position="864"/>
        <end position="886"/>
    </location>
</feature>
<dbReference type="EMBL" id="CASHTH010001222">
    <property type="protein sequence ID" value="CAI8012844.1"/>
    <property type="molecule type" value="Genomic_DNA"/>
</dbReference>
<feature type="region of interest" description="Disordered" evidence="13">
    <location>
        <begin position="826"/>
        <end position="848"/>
    </location>
</feature>
<dbReference type="PROSITE" id="PS50893">
    <property type="entry name" value="ABC_TRANSPORTER_2"/>
    <property type="match status" value="2"/>
</dbReference>
<dbReference type="SUPFAM" id="SSF90123">
    <property type="entry name" value="ABC transporter transmembrane region"/>
    <property type="match status" value="2"/>
</dbReference>
<protein>
    <recommendedName>
        <fullName evidence="3">ABC-type xenobiotic transporter</fullName>
        <ecNumber evidence="3">7.6.2.2</ecNumber>
    </recommendedName>
</protein>
<evidence type="ECO:0000256" key="9">
    <source>
        <dbReference type="ARBA" id="ARBA00022967"/>
    </source>
</evidence>
<dbReference type="CDD" id="cd03244">
    <property type="entry name" value="ABCC_MRP_domain2"/>
    <property type="match status" value="1"/>
</dbReference>
<name>A0AA35RKM7_GEOBA</name>
<gene>
    <name evidence="17" type="ORF">GBAR_LOCUS8207</name>
</gene>
<evidence type="ECO:0000256" key="1">
    <source>
        <dbReference type="ARBA" id="ARBA00004141"/>
    </source>
</evidence>
<keyword evidence="9" id="KW-1278">Translocase</keyword>
<feature type="region of interest" description="Disordered" evidence="13">
    <location>
        <begin position="146"/>
        <end position="188"/>
    </location>
</feature>
<comment type="similarity">
    <text evidence="2">Belongs to the ABC transporter superfamily. ABCC family. Conjugate transporter (TC 3.A.1.208) subfamily.</text>
</comment>
<feature type="region of interest" description="Disordered" evidence="13">
    <location>
        <begin position="551"/>
        <end position="574"/>
    </location>
</feature>
<feature type="transmembrane region" description="Helical" evidence="14">
    <location>
        <begin position="351"/>
        <end position="371"/>
    </location>
</feature>
<dbReference type="Gene3D" id="1.20.1560.10">
    <property type="entry name" value="ABC transporter type 1, transmembrane domain"/>
    <property type="match status" value="2"/>
</dbReference>
<dbReference type="PANTHER" id="PTHR24223">
    <property type="entry name" value="ATP-BINDING CASSETTE SUB-FAMILY C"/>
    <property type="match status" value="1"/>
</dbReference>
<dbReference type="FunFam" id="3.40.50.300:FF:000997">
    <property type="entry name" value="Multidrug resistance-associated protein 1"/>
    <property type="match status" value="1"/>
</dbReference>
<dbReference type="PROSITE" id="PS50929">
    <property type="entry name" value="ABC_TM1F"/>
    <property type="match status" value="2"/>
</dbReference>
<keyword evidence="18" id="KW-1185">Reference proteome</keyword>
<dbReference type="FunFam" id="1.20.1560.10:FF:000113">
    <property type="entry name" value="ABC transporter, putative"/>
    <property type="match status" value="1"/>
</dbReference>
<proteinExistence type="inferred from homology"/>
<dbReference type="Pfam" id="PF00664">
    <property type="entry name" value="ABC_membrane"/>
    <property type="match status" value="2"/>
</dbReference>
<keyword evidence="6" id="KW-0677">Repeat</keyword>
<feature type="domain" description="ABC transmembrane type-1" evidence="16">
    <location>
        <begin position="919"/>
        <end position="1196"/>
    </location>
</feature>
<dbReference type="InterPro" id="IPR003439">
    <property type="entry name" value="ABC_transporter-like_ATP-bd"/>
</dbReference>
<dbReference type="GO" id="GO:0005524">
    <property type="term" value="F:ATP binding"/>
    <property type="evidence" value="ECO:0007669"/>
    <property type="project" value="UniProtKB-KW"/>
</dbReference>
<feature type="transmembrane region" description="Helical" evidence="14">
    <location>
        <begin position="247"/>
        <end position="266"/>
    </location>
</feature>
<feature type="transmembrane region" description="Helical" evidence="14">
    <location>
        <begin position="950"/>
        <end position="970"/>
    </location>
</feature>
<keyword evidence="5 14" id="KW-0812">Transmembrane</keyword>
<feature type="transmembrane region" description="Helical" evidence="14">
    <location>
        <begin position="1137"/>
        <end position="1157"/>
    </location>
</feature>